<dbReference type="EMBL" id="BAAAOS010000064">
    <property type="protein sequence ID" value="GAA1613612.1"/>
    <property type="molecule type" value="Genomic_DNA"/>
</dbReference>
<reference evidence="15" key="1">
    <citation type="journal article" date="2019" name="Int. J. Syst. Evol. Microbiol.">
        <title>The Global Catalogue of Microorganisms (GCM) 10K type strain sequencing project: providing services to taxonomists for standard genome sequencing and annotation.</title>
        <authorList>
            <consortium name="The Broad Institute Genomics Platform"/>
            <consortium name="The Broad Institute Genome Sequencing Center for Infectious Disease"/>
            <person name="Wu L."/>
            <person name="Ma J."/>
        </authorList>
    </citation>
    <scope>NUCLEOTIDE SEQUENCE [LARGE SCALE GENOMIC DNA]</scope>
    <source>
        <strain evidence="15">JCM 14969</strain>
    </source>
</reference>
<feature type="compositionally biased region" description="Polar residues" evidence="11">
    <location>
        <begin position="328"/>
        <end position="340"/>
    </location>
</feature>
<comment type="function">
    <text evidence="1">Catalyzes the NADPH-dependent reduction of ketopantoate into pantoic acid.</text>
</comment>
<dbReference type="Gene3D" id="3.40.50.720">
    <property type="entry name" value="NAD(P)-binding Rossmann-like Domain"/>
    <property type="match status" value="1"/>
</dbReference>
<evidence type="ECO:0000256" key="1">
    <source>
        <dbReference type="ARBA" id="ARBA00002919"/>
    </source>
</evidence>
<dbReference type="PANTHER" id="PTHR43765">
    <property type="entry name" value="2-DEHYDROPANTOATE 2-REDUCTASE-RELATED"/>
    <property type="match status" value="1"/>
</dbReference>
<organism evidence="14 15">
    <name type="scientific">Kribbella sancticallisti</name>
    <dbReference type="NCBI Taxonomy" id="460087"/>
    <lineage>
        <taxon>Bacteria</taxon>
        <taxon>Bacillati</taxon>
        <taxon>Actinomycetota</taxon>
        <taxon>Actinomycetes</taxon>
        <taxon>Propionibacteriales</taxon>
        <taxon>Kribbellaceae</taxon>
        <taxon>Kribbella</taxon>
    </lineage>
</organism>
<dbReference type="Pfam" id="PF08546">
    <property type="entry name" value="ApbA_C"/>
    <property type="match status" value="1"/>
</dbReference>
<accession>A0ABP4QK68</accession>
<comment type="similarity">
    <text evidence="3">Belongs to the ketopantoate reductase family.</text>
</comment>
<evidence type="ECO:0000256" key="8">
    <source>
        <dbReference type="ARBA" id="ARBA00023002"/>
    </source>
</evidence>
<keyword evidence="7" id="KW-0521">NADP</keyword>
<dbReference type="InterPro" id="IPR050838">
    <property type="entry name" value="Ketopantoate_reductase"/>
</dbReference>
<dbReference type="NCBIfam" id="TIGR00745">
    <property type="entry name" value="apbA_panE"/>
    <property type="match status" value="1"/>
</dbReference>
<comment type="pathway">
    <text evidence="2">Cofactor biosynthesis; (R)-pantothenate biosynthesis; (R)-pantoate from 3-methyl-2-oxobutanoate: step 2/2.</text>
</comment>
<evidence type="ECO:0000256" key="5">
    <source>
        <dbReference type="ARBA" id="ARBA00019465"/>
    </source>
</evidence>
<dbReference type="EC" id="1.1.1.169" evidence="4"/>
<sequence length="366" mass="38936">MTIAVYGAGGIGCYIGGRLVAAGAEVVFVGRQPLAGELAEHGLHLTDYLGADLRVPAERIRYETTPAAAAEADLVLVTVKSAGTEAAADELAQVLKPGATVVSFQNGIRNGEMLLNRLPDQTVITGMVPFSVLNRGSGAFHQGTEGALDVQTNPAVQPYLEDFARAGLPLKQHDEILPVQWAKLLLNLNNPINALSNLPLRDELAQRAYRQCLAAAQSETLDLLKAAGITPAQVTALPAHRLPMLLRLPDFLFKRLASKMLAIDPHARTSMWEDLQAGRRTEIDYLNGEVVRLADSLGRQAPVNAKLGGVDPCGRVRPLEGNDRTRPAQRTQLTNGSVFSSRPRGRPRGGGVGGRPGGAALATYGS</sequence>
<keyword evidence="8" id="KW-0560">Oxidoreductase</keyword>
<feature type="compositionally biased region" description="Basic and acidic residues" evidence="11">
    <location>
        <begin position="317"/>
        <end position="326"/>
    </location>
</feature>
<dbReference type="InterPro" id="IPR013328">
    <property type="entry name" value="6PGD_dom2"/>
</dbReference>
<evidence type="ECO:0000256" key="9">
    <source>
        <dbReference type="ARBA" id="ARBA00032024"/>
    </source>
</evidence>
<evidence type="ECO:0000313" key="15">
    <source>
        <dbReference type="Proteomes" id="UP001500393"/>
    </source>
</evidence>
<proteinExistence type="inferred from homology"/>
<dbReference type="Pfam" id="PF02558">
    <property type="entry name" value="ApbA"/>
    <property type="match status" value="1"/>
</dbReference>
<gene>
    <name evidence="14" type="ORF">GCM10009789_79740</name>
</gene>
<keyword evidence="6" id="KW-0566">Pantothenate biosynthesis</keyword>
<evidence type="ECO:0000256" key="6">
    <source>
        <dbReference type="ARBA" id="ARBA00022655"/>
    </source>
</evidence>
<dbReference type="SUPFAM" id="SSF48179">
    <property type="entry name" value="6-phosphogluconate dehydrogenase C-terminal domain-like"/>
    <property type="match status" value="1"/>
</dbReference>
<evidence type="ECO:0000313" key="14">
    <source>
        <dbReference type="EMBL" id="GAA1613612.1"/>
    </source>
</evidence>
<dbReference type="Proteomes" id="UP001500393">
    <property type="component" value="Unassembled WGS sequence"/>
</dbReference>
<evidence type="ECO:0000256" key="2">
    <source>
        <dbReference type="ARBA" id="ARBA00004994"/>
    </source>
</evidence>
<dbReference type="InterPro" id="IPR008927">
    <property type="entry name" value="6-PGluconate_DH-like_C_sf"/>
</dbReference>
<comment type="caution">
    <text evidence="14">The sequence shown here is derived from an EMBL/GenBank/DDBJ whole genome shotgun (WGS) entry which is preliminary data.</text>
</comment>
<dbReference type="NCBIfam" id="NF006083">
    <property type="entry name" value="PRK08229.1"/>
    <property type="match status" value="1"/>
</dbReference>
<name>A0ABP4QK68_9ACTN</name>
<evidence type="ECO:0000256" key="7">
    <source>
        <dbReference type="ARBA" id="ARBA00022857"/>
    </source>
</evidence>
<feature type="domain" description="Ketopantoate reductase C-terminal" evidence="13">
    <location>
        <begin position="176"/>
        <end position="307"/>
    </location>
</feature>
<dbReference type="InterPro" id="IPR013752">
    <property type="entry name" value="KPA_reductase"/>
</dbReference>
<feature type="domain" description="Ketopantoate reductase N-terminal" evidence="12">
    <location>
        <begin position="3"/>
        <end position="152"/>
    </location>
</feature>
<evidence type="ECO:0000256" key="11">
    <source>
        <dbReference type="SAM" id="MobiDB-lite"/>
    </source>
</evidence>
<dbReference type="PANTHER" id="PTHR43765:SF2">
    <property type="entry name" value="2-DEHYDROPANTOATE 2-REDUCTASE"/>
    <property type="match status" value="1"/>
</dbReference>
<dbReference type="InterPro" id="IPR003710">
    <property type="entry name" value="ApbA"/>
</dbReference>
<protein>
    <recommendedName>
        <fullName evidence="5">2-dehydropantoate 2-reductase</fullName>
        <ecNumber evidence="4">1.1.1.169</ecNumber>
    </recommendedName>
    <alternativeName>
        <fullName evidence="9">Ketopantoate reductase</fullName>
    </alternativeName>
</protein>
<evidence type="ECO:0000259" key="13">
    <source>
        <dbReference type="Pfam" id="PF08546"/>
    </source>
</evidence>
<feature type="region of interest" description="Disordered" evidence="11">
    <location>
        <begin position="314"/>
        <end position="366"/>
    </location>
</feature>
<dbReference type="InterPro" id="IPR013332">
    <property type="entry name" value="KPR_N"/>
</dbReference>
<evidence type="ECO:0000256" key="10">
    <source>
        <dbReference type="ARBA" id="ARBA00048793"/>
    </source>
</evidence>
<dbReference type="RefSeq" id="WP_344221953.1">
    <property type="nucleotide sequence ID" value="NZ_BAAAOS010000064.1"/>
</dbReference>
<keyword evidence="15" id="KW-1185">Reference proteome</keyword>
<comment type="catalytic activity">
    <reaction evidence="10">
        <text>(R)-pantoate + NADP(+) = 2-dehydropantoate + NADPH + H(+)</text>
        <dbReference type="Rhea" id="RHEA:16233"/>
        <dbReference type="ChEBI" id="CHEBI:11561"/>
        <dbReference type="ChEBI" id="CHEBI:15378"/>
        <dbReference type="ChEBI" id="CHEBI:15980"/>
        <dbReference type="ChEBI" id="CHEBI:57783"/>
        <dbReference type="ChEBI" id="CHEBI:58349"/>
        <dbReference type="EC" id="1.1.1.169"/>
    </reaction>
</comment>
<dbReference type="InterPro" id="IPR036291">
    <property type="entry name" value="NAD(P)-bd_dom_sf"/>
</dbReference>
<dbReference type="SUPFAM" id="SSF51735">
    <property type="entry name" value="NAD(P)-binding Rossmann-fold domains"/>
    <property type="match status" value="1"/>
</dbReference>
<evidence type="ECO:0000259" key="12">
    <source>
        <dbReference type="Pfam" id="PF02558"/>
    </source>
</evidence>
<evidence type="ECO:0000256" key="3">
    <source>
        <dbReference type="ARBA" id="ARBA00007870"/>
    </source>
</evidence>
<feature type="compositionally biased region" description="Gly residues" evidence="11">
    <location>
        <begin position="348"/>
        <end position="357"/>
    </location>
</feature>
<dbReference type="Gene3D" id="1.10.1040.10">
    <property type="entry name" value="N-(1-d-carboxylethyl)-l-norvaline Dehydrogenase, domain 2"/>
    <property type="match status" value="1"/>
</dbReference>
<evidence type="ECO:0000256" key="4">
    <source>
        <dbReference type="ARBA" id="ARBA00013014"/>
    </source>
</evidence>